<evidence type="ECO:0000313" key="8">
    <source>
        <dbReference type="Proteomes" id="UP000321635"/>
    </source>
</evidence>
<gene>
    <name evidence="7" type="ORF">ANI02nite_01890</name>
</gene>
<evidence type="ECO:0000256" key="3">
    <source>
        <dbReference type="ARBA" id="ARBA00022722"/>
    </source>
</evidence>
<dbReference type="SMART" id="SM00732">
    <property type="entry name" value="YqgFc"/>
    <property type="match status" value="1"/>
</dbReference>
<dbReference type="NCBIfam" id="TIGR00250">
    <property type="entry name" value="RNAse_H_YqgF"/>
    <property type="match status" value="1"/>
</dbReference>
<evidence type="ECO:0000259" key="6">
    <source>
        <dbReference type="SMART" id="SM00732"/>
    </source>
</evidence>
<dbReference type="AlphaFoldDB" id="A0A511X5W7"/>
<accession>A0A511X5W7</accession>
<organism evidence="7 8">
    <name type="scientific">Acetobacter nitrogenifigens DSM 23921 = NBRC 105050</name>
    <dbReference type="NCBI Taxonomy" id="1120919"/>
    <lineage>
        <taxon>Bacteria</taxon>
        <taxon>Pseudomonadati</taxon>
        <taxon>Pseudomonadota</taxon>
        <taxon>Alphaproteobacteria</taxon>
        <taxon>Acetobacterales</taxon>
        <taxon>Acetobacteraceae</taxon>
        <taxon>Acetobacter</taxon>
    </lineage>
</organism>
<dbReference type="PANTHER" id="PTHR33317">
    <property type="entry name" value="POLYNUCLEOTIDYL TRANSFERASE, RIBONUCLEASE H-LIKE SUPERFAMILY PROTEIN"/>
    <property type="match status" value="1"/>
</dbReference>
<evidence type="ECO:0000313" key="7">
    <source>
        <dbReference type="EMBL" id="GEN58305.1"/>
    </source>
</evidence>
<dbReference type="Gene3D" id="3.30.420.140">
    <property type="entry name" value="YqgF/RNase H-like domain"/>
    <property type="match status" value="1"/>
</dbReference>
<keyword evidence="3 5" id="KW-0540">Nuclease</keyword>
<dbReference type="Proteomes" id="UP000321635">
    <property type="component" value="Unassembled WGS sequence"/>
</dbReference>
<dbReference type="SUPFAM" id="SSF53098">
    <property type="entry name" value="Ribonuclease H-like"/>
    <property type="match status" value="1"/>
</dbReference>
<keyword evidence="1 5" id="KW-0963">Cytoplasm</keyword>
<dbReference type="Pfam" id="PF03652">
    <property type="entry name" value="RuvX"/>
    <property type="match status" value="1"/>
</dbReference>
<keyword evidence="8" id="KW-1185">Reference proteome</keyword>
<dbReference type="InterPro" id="IPR012337">
    <property type="entry name" value="RNaseH-like_sf"/>
</dbReference>
<dbReference type="InterPro" id="IPR005227">
    <property type="entry name" value="YqgF"/>
</dbReference>
<keyword evidence="2 5" id="KW-0690">Ribosome biogenesis</keyword>
<dbReference type="GO" id="GO:0000967">
    <property type="term" value="P:rRNA 5'-end processing"/>
    <property type="evidence" value="ECO:0007669"/>
    <property type="project" value="UniProtKB-UniRule"/>
</dbReference>
<feature type="domain" description="YqgF/RNase H-like" evidence="6">
    <location>
        <begin position="28"/>
        <end position="128"/>
    </location>
</feature>
<comment type="caution">
    <text evidence="7">The sequence shown here is derived from an EMBL/GenBank/DDBJ whole genome shotgun (WGS) entry which is preliminary data.</text>
</comment>
<comment type="subcellular location">
    <subcellularLocation>
        <location evidence="5">Cytoplasm</location>
    </subcellularLocation>
</comment>
<comment type="function">
    <text evidence="5">Could be a nuclease involved in processing of the 5'-end of pre-16S rRNA.</text>
</comment>
<proteinExistence type="inferred from homology"/>
<dbReference type="GO" id="GO:0005737">
    <property type="term" value="C:cytoplasm"/>
    <property type="evidence" value="ECO:0007669"/>
    <property type="project" value="UniProtKB-SubCell"/>
</dbReference>
<dbReference type="EC" id="3.1.-.-" evidence="5"/>
<evidence type="ECO:0000256" key="1">
    <source>
        <dbReference type="ARBA" id="ARBA00022490"/>
    </source>
</evidence>
<protein>
    <recommendedName>
        <fullName evidence="5">Putative pre-16S rRNA nuclease</fullName>
        <ecNumber evidence="5">3.1.-.-</ecNumber>
    </recommendedName>
</protein>
<sequence length="172" mass="18505">MAGGAATYPQPMALFNMDRLFADLSPGKRLLGIDPGARLVGLALSDVMRMVASPYSVLKRDKLGAMTPRIDAIVREHDVGGIVVGLPLSLDGNFGPAAQAARDWAQDLSQRIGVPAALWDERLSSSAVNRLLIQEADMTRKRRQETVDKMAAAYMLQGALDRFGGDAFSHAP</sequence>
<comment type="similarity">
    <text evidence="5">Belongs to the YqgF HJR family.</text>
</comment>
<reference evidence="7 8" key="1">
    <citation type="submission" date="2019-07" db="EMBL/GenBank/DDBJ databases">
        <title>Whole genome shotgun sequence of Acetobacter nitrogenifigens NBRC 105050.</title>
        <authorList>
            <person name="Hosoyama A."/>
            <person name="Uohara A."/>
            <person name="Ohji S."/>
            <person name="Ichikawa N."/>
        </authorList>
    </citation>
    <scope>NUCLEOTIDE SEQUENCE [LARGE SCALE GENOMIC DNA]</scope>
    <source>
        <strain evidence="7 8">NBRC 105050</strain>
    </source>
</reference>
<evidence type="ECO:0000256" key="2">
    <source>
        <dbReference type="ARBA" id="ARBA00022517"/>
    </source>
</evidence>
<evidence type="ECO:0000256" key="4">
    <source>
        <dbReference type="ARBA" id="ARBA00022801"/>
    </source>
</evidence>
<dbReference type="HAMAP" id="MF_00651">
    <property type="entry name" value="Nuclease_YqgF"/>
    <property type="match status" value="1"/>
</dbReference>
<dbReference type="PANTHER" id="PTHR33317:SF4">
    <property type="entry name" value="POLYNUCLEOTIDYL TRANSFERASE, RIBONUCLEASE H-LIKE SUPERFAMILY PROTEIN"/>
    <property type="match status" value="1"/>
</dbReference>
<dbReference type="GO" id="GO:0016788">
    <property type="term" value="F:hydrolase activity, acting on ester bonds"/>
    <property type="evidence" value="ECO:0007669"/>
    <property type="project" value="UniProtKB-UniRule"/>
</dbReference>
<dbReference type="InterPro" id="IPR006641">
    <property type="entry name" value="YqgF/RNaseH-like_dom"/>
</dbReference>
<dbReference type="InterPro" id="IPR037027">
    <property type="entry name" value="YqgF/RNaseH-like_dom_sf"/>
</dbReference>
<evidence type="ECO:0000256" key="5">
    <source>
        <dbReference type="HAMAP-Rule" id="MF_00651"/>
    </source>
</evidence>
<dbReference type="GO" id="GO:0004518">
    <property type="term" value="F:nuclease activity"/>
    <property type="evidence" value="ECO:0007669"/>
    <property type="project" value="UniProtKB-KW"/>
</dbReference>
<dbReference type="STRING" id="1120919.GCA_000429165_00196"/>
<dbReference type="CDD" id="cd16964">
    <property type="entry name" value="YqgF"/>
    <property type="match status" value="1"/>
</dbReference>
<name>A0A511X5W7_9PROT</name>
<keyword evidence="4 5" id="KW-0378">Hydrolase</keyword>
<dbReference type="EMBL" id="BJYF01000001">
    <property type="protein sequence ID" value="GEN58305.1"/>
    <property type="molecule type" value="Genomic_DNA"/>
</dbReference>